<dbReference type="EMBL" id="VSRQ01000001">
    <property type="protein sequence ID" value="TYK53055.1"/>
    <property type="molecule type" value="Genomic_DNA"/>
</dbReference>
<dbReference type="AlphaFoldDB" id="A0A5D3G0N6"/>
<evidence type="ECO:0000313" key="2">
    <source>
        <dbReference type="Proteomes" id="UP000323505"/>
    </source>
</evidence>
<sequence length="176" mass="19365">MSVLVALISVAAFLASLPGSDKKSTKSSQILNERLWTYPDPIEDCIDDGEKQLLKGRNHIDFDAPASVTSLDRESDGTLCVQRGYGPVFLKWTAHYRGDIAGFPKTMKDCPSVINASTTIFNSFAIEWATSWCQKTSKGNIAYIERANSTNQNPLFRITLWTPAAFPDQISSGIAN</sequence>
<dbReference type="RefSeq" id="WP_148757642.1">
    <property type="nucleotide sequence ID" value="NZ_VSRQ01000001.1"/>
</dbReference>
<comment type="caution">
    <text evidence="1">The sequence shown here is derived from an EMBL/GenBank/DDBJ whole genome shotgun (WGS) entry which is preliminary data.</text>
</comment>
<organism evidence="1 2">
    <name type="scientific">Actinomadura decatromicini</name>
    <dbReference type="NCBI Taxonomy" id="2604572"/>
    <lineage>
        <taxon>Bacteria</taxon>
        <taxon>Bacillati</taxon>
        <taxon>Actinomycetota</taxon>
        <taxon>Actinomycetes</taxon>
        <taxon>Streptosporangiales</taxon>
        <taxon>Thermomonosporaceae</taxon>
        <taxon>Actinomadura</taxon>
    </lineage>
</organism>
<proteinExistence type="predicted"/>
<evidence type="ECO:0000313" key="1">
    <source>
        <dbReference type="EMBL" id="TYK53055.1"/>
    </source>
</evidence>
<reference evidence="1 2" key="1">
    <citation type="submission" date="2019-08" db="EMBL/GenBank/DDBJ databases">
        <title>Actinomadura sp. nov. CYP1-5 isolated from mountain soil.</title>
        <authorList>
            <person name="Songsumanus A."/>
            <person name="Kuncharoen N."/>
            <person name="Kudo T."/>
            <person name="Yuki M."/>
            <person name="Igarashi Y."/>
            <person name="Tanasupawat S."/>
        </authorList>
    </citation>
    <scope>NUCLEOTIDE SEQUENCE [LARGE SCALE GENOMIC DNA]</scope>
    <source>
        <strain evidence="1 2">CYP1-5</strain>
    </source>
</reference>
<gene>
    <name evidence="1" type="ORF">FXF68_04790</name>
</gene>
<protein>
    <submittedName>
        <fullName evidence="1">Uncharacterized protein</fullName>
    </submittedName>
</protein>
<accession>A0A5D3G0N6</accession>
<name>A0A5D3G0N6_9ACTN</name>
<dbReference type="Proteomes" id="UP000323505">
    <property type="component" value="Unassembled WGS sequence"/>
</dbReference>
<keyword evidence="2" id="KW-1185">Reference proteome</keyword>